<feature type="region of interest" description="Disordered" evidence="1">
    <location>
        <begin position="1"/>
        <end position="163"/>
    </location>
</feature>
<keyword evidence="3" id="KW-1185">Reference proteome</keyword>
<comment type="caution">
    <text evidence="2">The sequence shown here is derived from an EMBL/GenBank/DDBJ whole genome shotgun (WGS) entry which is preliminary data.</text>
</comment>
<accession>A0AA88GTY8</accession>
<sequence>MADRYGSRSSSSSSRSYSRSSSRSYGGGRRQSYGGRRQSYGGRRQSSSYGRRQSYGGRRQSYGGRRQSSSSRSYGRRQYSNNRSYGRRQSSNNRRSYSGNRRQSSSRRQSNRRQQSSSRRQSRRQSQQQNRRQSQRPSSRRQSQQQNRRQTQQQQPRRDVAARAVDQALGRRVAAGPTGNAIANKISQMYGSTTKAGGYCARAVRTAIEAATGKTLQRTQSAKNYGPSLEKAGFQKVTGPARIGDVAIFQSVPGHPHGHIQVLTERGWVSDFKQRDQYPGSAYRNRQAPMQLYRAE</sequence>
<reference evidence="2 3" key="1">
    <citation type="journal article" date="2018" name="BMC Genomics">
        <title>The genome of Naegleria lovaniensis, the basis for a comparative approach to unravel pathogenicity factors of the human pathogenic amoeba N. fowleri.</title>
        <authorList>
            <person name="Liechti N."/>
            <person name="Schurch N."/>
            <person name="Bruggmann R."/>
            <person name="Wittwer M."/>
        </authorList>
    </citation>
    <scope>NUCLEOTIDE SEQUENCE [LARGE SCALE GENOMIC DNA]</scope>
    <source>
        <strain evidence="2 3">ATCC 30569</strain>
    </source>
</reference>
<feature type="compositionally biased region" description="Low complexity" evidence="1">
    <location>
        <begin position="7"/>
        <end position="155"/>
    </location>
</feature>
<proteinExistence type="predicted"/>
<evidence type="ECO:0000313" key="2">
    <source>
        <dbReference type="EMBL" id="KAG2386084.1"/>
    </source>
</evidence>
<dbReference type="Gene3D" id="3.90.1720.10">
    <property type="entry name" value="endopeptidase domain like (from Nostoc punctiforme)"/>
    <property type="match status" value="1"/>
</dbReference>
<dbReference type="RefSeq" id="XP_044550077.1">
    <property type="nucleotide sequence ID" value="XM_044691959.1"/>
</dbReference>
<dbReference type="EMBL" id="PYSW02000016">
    <property type="protein sequence ID" value="KAG2386084.1"/>
    <property type="molecule type" value="Genomic_DNA"/>
</dbReference>
<evidence type="ECO:0000256" key="1">
    <source>
        <dbReference type="SAM" id="MobiDB-lite"/>
    </source>
</evidence>
<evidence type="ECO:0000313" key="3">
    <source>
        <dbReference type="Proteomes" id="UP000816034"/>
    </source>
</evidence>
<dbReference type="AlphaFoldDB" id="A0AA88GTY8"/>
<evidence type="ECO:0008006" key="4">
    <source>
        <dbReference type="Google" id="ProtNLM"/>
    </source>
</evidence>
<organism evidence="2 3">
    <name type="scientific">Naegleria lovaniensis</name>
    <name type="common">Amoeba</name>
    <dbReference type="NCBI Taxonomy" id="51637"/>
    <lineage>
        <taxon>Eukaryota</taxon>
        <taxon>Discoba</taxon>
        <taxon>Heterolobosea</taxon>
        <taxon>Tetramitia</taxon>
        <taxon>Eutetramitia</taxon>
        <taxon>Vahlkampfiidae</taxon>
        <taxon>Naegleria</taxon>
    </lineage>
</organism>
<feature type="region of interest" description="Disordered" evidence="1">
    <location>
        <begin position="276"/>
        <end position="296"/>
    </location>
</feature>
<protein>
    <recommendedName>
        <fullName evidence="4">CHAP domain-containing protein</fullName>
    </recommendedName>
</protein>
<name>A0AA88GTY8_NAELO</name>
<gene>
    <name evidence="2" type="ORF">C9374_002530</name>
</gene>
<dbReference type="Proteomes" id="UP000816034">
    <property type="component" value="Unassembled WGS sequence"/>
</dbReference>
<dbReference type="GeneID" id="68094986"/>